<keyword evidence="2" id="KW-0812">Transmembrane</keyword>
<evidence type="ECO:0000256" key="4">
    <source>
        <dbReference type="ARBA" id="ARBA00022989"/>
    </source>
</evidence>
<dbReference type="Proteomes" id="UP000675968">
    <property type="component" value="Unassembled WGS sequence"/>
</dbReference>
<dbReference type="SUPFAM" id="SSF53756">
    <property type="entry name" value="UDP-Glycosyltransferase/glycogen phosphorylase"/>
    <property type="match status" value="1"/>
</dbReference>
<evidence type="ECO:0000313" key="6">
    <source>
        <dbReference type="EMBL" id="MBS3061346.1"/>
    </source>
</evidence>
<protein>
    <submittedName>
        <fullName evidence="6">Polysaccharide biosynthesis protein</fullName>
    </submittedName>
</protein>
<sequence length="151" mass="17043">MERKKICLACSAGGHLQEMLQLAPFYSKFDHFFLTFSRKDSDSLAKTEKVAFATRPARNPISTLACIKESFEIFHREKPDVVIATGADVSVPMCFIAKLYGKKVVFIESFCRPLKPGISGRLVYPIADLFIYQWKALAKYYPKGKFGGSIF</sequence>
<comment type="caution">
    <text evidence="6">The sequence shown here is derived from an EMBL/GenBank/DDBJ whole genome shotgun (WGS) entry which is preliminary data.</text>
</comment>
<keyword evidence="4" id="KW-1133">Transmembrane helix</keyword>
<evidence type="ECO:0000256" key="3">
    <source>
        <dbReference type="ARBA" id="ARBA00022824"/>
    </source>
</evidence>
<dbReference type="InterPro" id="IPR013969">
    <property type="entry name" value="Oligosacch_biosynth_Alg14"/>
</dbReference>
<reference evidence="6" key="2">
    <citation type="submission" date="2021-05" db="EMBL/GenBank/DDBJ databases">
        <title>Protein family content uncovers lineage relationships and bacterial pathway maintenance mechanisms in DPANN archaea.</title>
        <authorList>
            <person name="Castelle C.J."/>
            <person name="Meheust R."/>
            <person name="Jaffe A.L."/>
            <person name="Seitz K."/>
            <person name="Gong X."/>
            <person name="Baker B.J."/>
            <person name="Banfield J.F."/>
        </authorList>
    </citation>
    <scope>NUCLEOTIDE SEQUENCE</scope>
    <source>
        <strain evidence="6">RIFCSPLOWO2_01_FULL_AR10_48_17</strain>
    </source>
</reference>
<evidence type="ECO:0000256" key="2">
    <source>
        <dbReference type="ARBA" id="ARBA00022692"/>
    </source>
</evidence>
<comment type="subcellular location">
    <subcellularLocation>
        <location evidence="1">Endoplasmic reticulum membrane</location>
        <topology evidence="1">Single-pass membrane protein</topology>
    </subcellularLocation>
</comment>
<dbReference type="GO" id="GO:0004577">
    <property type="term" value="F:N-acetylglucosaminyldiphosphodolichol N-acetylglucosaminyltransferase activity"/>
    <property type="evidence" value="ECO:0007669"/>
    <property type="project" value="TreeGrafter"/>
</dbReference>
<dbReference type="PANTHER" id="PTHR12154:SF4">
    <property type="entry name" value="UDP-N-ACETYLGLUCOSAMINE TRANSFERASE SUBUNIT ALG14 HOMOLOG"/>
    <property type="match status" value="1"/>
</dbReference>
<accession>A0A8T4LEM3</accession>
<keyword evidence="5" id="KW-0472">Membrane</keyword>
<evidence type="ECO:0000313" key="7">
    <source>
        <dbReference type="Proteomes" id="UP000675968"/>
    </source>
</evidence>
<evidence type="ECO:0000256" key="1">
    <source>
        <dbReference type="ARBA" id="ARBA00004389"/>
    </source>
</evidence>
<organism evidence="6 7">
    <name type="scientific">Candidatus Iainarchaeum sp</name>
    <dbReference type="NCBI Taxonomy" id="3101447"/>
    <lineage>
        <taxon>Archaea</taxon>
        <taxon>Candidatus Iainarchaeota</taxon>
        <taxon>Candidatus Iainarchaeia</taxon>
        <taxon>Candidatus Iainarchaeales</taxon>
        <taxon>Candidatus Iainarchaeaceae</taxon>
        <taxon>Candidatus Iainarchaeum</taxon>
    </lineage>
</organism>
<dbReference type="NCBIfam" id="NF041549">
    <property type="entry name" value="PssD"/>
    <property type="match status" value="1"/>
</dbReference>
<dbReference type="GO" id="GO:0006488">
    <property type="term" value="P:dolichol-linked oligosaccharide biosynthetic process"/>
    <property type="evidence" value="ECO:0007669"/>
    <property type="project" value="InterPro"/>
</dbReference>
<dbReference type="Gene3D" id="3.40.50.2000">
    <property type="entry name" value="Glycogen Phosphorylase B"/>
    <property type="match status" value="1"/>
</dbReference>
<keyword evidence="3" id="KW-0256">Endoplasmic reticulum</keyword>
<dbReference type="PANTHER" id="PTHR12154">
    <property type="entry name" value="GLYCOSYL TRANSFERASE-RELATED"/>
    <property type="match status" value="1"/>
</dbReference>
<gene>
    <name evidence="6" type="ORF">J4215_02075</name>
</gene>
<proteinExistence type="predicted"/>
<dbReference type="Pfam" id="PF08660">
    <property type="entry name" value="Alg14"/>
    <property type="match status" value="1"/>
</dbReference>
<name>A0A8T4LEM3_9ARCH</name>
<dbReference type="AlphaFoldDB" id="A0A8T4LEM3"/>
<reference evidence="6" key="1">
    <citation type="submission" date="2021-03" db="EMBL/GenBank/DDBJ databases">
        <authorList>
            <person name="Jaffe A."/>
        </authorList>
    </citation>
    <scope>NUCLEOTIDE SEQUENCE</scope>
    <source>
        <strain evidence="6">RIFCSPLOWO2_01_FULL_AR10_48_17</strain>
    </source>
</reference>
<evidence type="ECO:0000256" key="5">
    <source>
        <dbReference type="ARBA" id="ARBA00023136"/>
    </source>
</evidence>
<dbReference type="EMBL" id="JAGVWC010000009">
    <property type="protein sequence ID" value="MBS3061346.1"/>
    <property type="molecule type" value="Genomic_DNA"/>
</dbReference>